<reference evidence="1" key="2">
    <citation type="journal article" date="2021" name="PeerJ">
        <title>Extensive microbial diversity within the chicken gut microbiome revealed by metagenomics and culture.</title>
        <authorList>
            <person name="Gilroy R."/>
            <person name="Ravi A."/>
            <person name="Getino M."/>
            <person name="Pursley I."/>
            <person name="Horton D.L."/>
            <person name="Alikhan N.F."/>
            <person name="Baker D."/>
            <person name="Gharbi K."/>
            <person name="Hall N."/>
            <person name="Watson M."/>
            <person name="Adriaenssens E.M."/>
            <person name="Foster-Nyarko E."/>
            <person name="Jarju S."/>
            <person name="Secka A."/>
            <person name="Antonio M."/>
            <person name="Oren A."/>
            <person name="Chaudhuri R.R."/>
            <person name="La Ragione R."/>
            <person name="Hildebrand F."/>
            <person name="Pallen M.J."/>
        </authorList>
    </citation>
    <scope>NUCLEOTIDE SEQUENCE</scope>
    <source>
        <strain evidence="1">6276</strain>
    </source>
</reference>
<accession>A0A9D1F1G1</accession>
<dbReference type="AlphaFoldDB" id="A0A9D1F1G1"/>
<dbReference type="SUPFAM" id="SSF51161">
    <property type="entry name" value="Trimeric LpxA-like enzymes"/>
    <property type="match status" value="1"/>
</dbReference>
<dbReference type="PANTHER" id="PTHR23416">
    <property type="entry name" value="SIALIC ACID SYNTHASE-RELATED"/>
    <property type="match status" value="1"/>
</dbReference>
<dbReference type="GO" id="GO:0016746">
    <property type="term" value="F:acyltransferase activity"/>
    <property type="evidence" value="ECO:0007669"/>
    <property type="project" value="UniProtKB-KW"/>
</dbReference>
<evidence type="ECO:0000313" key="1">
    <source>
        <dbReference type="EMBL" id="HIS37673.1"/>
    </source>
</evidence>
<dbReference type="EMBL" id="DVIU01000281">
    <property type="protein sequence ID" value="HIS37673.1"/>
    <property type="molecule type" value="Genomic_DNA"/>
</dbReference>
<gene>
    <name evidence="1" type="ORF">IAC10_13795</name>
</gene>
<sequence>MTNKIILQLADGSEITKEKVPFIHLTGKDNTVRIKVDDLENFEKQKGLLIAIYGENNNVNIGKVFYPVNDTIGLTGLTINIGNPPEDTLEPGVTRYANNCKIDIGDNIIFCGARLFLQDDDSSISIGDECMFSWGIDVWCTDVHTITDMNGNPLNFGKSIEIGRHVWVGKDVKIGKNTKISDDSIVGWASVVTKKFDDKNIIIAGNPAKIVKKDINWNFRDLQNYQIYRKNN</sequence>
<dbReference type="Gene3D" id="2.160.10.10">
    <property type="entry name" value="Hexapeptide repeat proteins"/>
    <property type="match status" value="1"/>
</dbReference>
<evidence type="ECO:0000313" key="2">
    <source>
        <dbReference type="Proteomes" id="UP000823928"/>
    </source>
</evidence>
<name>A0A9D1F1G1_9BACT</name>
<dbReference type="PANTHER" id="PTHR23416:SF78">
    <property type="entry name" value="LIPOPOLYSACCHARIDE BIOSYNTHESIS O-ACETYL TRANSFERASE WBBJ-RELATED"/>
    <property type="match status" value="1"/>
</dbReference>
<reference evidence="1" key="1">
    <citation type="submission" date="2020-10" db="EMBL/GenBank/DDBJ databases">
        <authorList>
            <person name="Gilroy R."/>
        </authorList>
    </citation>
    <scope>NUCLEOTIDE SEQUENCE</scope>
    <source>
        <strain evidence="1">6276</strain>
    </source>
</reference>
<organism evidence="1 2">
    <name type="scientific">Candidatus Scatousia excrementigallinarum</name>
    <dbReference type="NCBI Taxonomy" id="2840935"/>
    <lineage>
        <taxon>Bacteria</taxon>
        <taxon>Candidatus Scatousia</taxon>
    </lineage>
</organism>
<dbReference type="InterPro" id="IPR051159">
    <property type="entry name" value="Hexapeptide_acetyltransf"/>
</dbReference>
<keyword evidence="1" id="KW-0012">Acyltransferase</keyword>
<dbReference type="Proteomes" id="UP000823928">
    <property type="component" value="Unassembled WGS sequence"/>
</dbReference>
<comment type="caution">
    <text evidence="1">The sequence shown here is derived from an EMBL/GenBank/DDBJ whole genome shotgun (WGS) entry which is preliminary data.</text>
</comment>
<dbReference type="InterPro" id="IPR011004">
    <property type="entry name" value="Trimer_LpxA-like_sf"/>
</dbReference>
<keyword evidence="1" id="KW-0808">Transferase</keyword>
<proteinExistence type="predicted"/>
<protein>
    <submittedName>
        <fullName evidence="1">Acyltransferase</fullName>
    </submittedName>
</protein>